<evidence type="ECO:0000256" key="1">
    <source>
        <dbReference type="ARBA" id="ARBA00004651"/>
    </source>
</evidence>
<keyword evidence="5 7" id="KW-1133">Transmembrane helix</keyword>
<dbReference type="Proteomes" id="UP000599109">
    <property type="component" value="Unassembled WGS sequence"/>
</dbReference>
<comment type="caution">
    <text evidence="9">The sequence shown here is derived from an EMBL/GenBank/DDBJ whole genome shotgun (WGS) entry which is preliminary data.</text>
</comment>
<feature type="transmembrane region" description="Helical" evidence="7">
    <location>
        <begin position="276"/>
        <end position="298"/>
    </location>
</feature>
<keyword evidence="10" id="KW-1185">Reference proteome</keyword>
<dbReference type="RefSeq" id="WP_201672361.1">
    <property type="nucleotide sequence ID" value="NZ_JAEQNE010000001.1"/>
</dbReference>
<dbReference type="InterPro" id="IPR011701">
    <property type="entry name" value="MFS"/>
</dbReference>
<keyword evidence="3" id="KW-1003">Cell membrane</keyword>
<dbReference type="Gene3D" id="1.20.1250.20">
    <property type="entry name" value="MFS general substrate transporter like domains"/>
    <property type="match status" value="1"/>
</dbReference>
<dbReference type="InterPro" id="IPR036259">
    <property type="entry name" value="MFS_trans_sf"/>
</dbReference>
<evidence type="ECO:0000256" key="5">
    <source>
        <dbReference type="ARBA" id="ARBA00022989"/>
    </source>
</evidence>
<evidence type="ECO:0000313" key="9">
    <source>
        <dbReference type="EMBL" id="MBL0389763.1"/>
    </source>
</evidence>
<feature type="domain" description="Major facilitator superfamily (MFS) profile" evidence="8">
    <location>
        <begin position="1"/>
        <end position="387"/>
    </location>
</feature>
<reference evidence="9 10" key="1">
    <citation type="journal article" date="2017" name="Int. J. Syst. Evol. Microbiol.">
        <title>Ramlibacter monticola sp. nov., isolated from forest soil.</title>
        <authorList>
            <person name="Chaudhary D.K."/>
            <person name="Kim J."/>
        </authorList>
    </citation>
    <scope>NUCLEOTIDE SEQUENCE [LARGE SCALE GENOMIC DNA]</scope>
    <source>
        <strain evidence="9 10">KACC 19175</strain>
    </source>
</reference>
<feature type="transmembrane region" description="Helical" evidence="7">
    <location>
        <begin position="240"/>
        <end position="264"/>
    </location>
</feature>
<keyword evidence="4 7" id="KW-0812">Transmembrane</keyword>
<feature type="transmembrane region" description="Helical" evidence="7">
    <location>
        <begin position="136"/>
        <end position="155"/>
    </location>
</feature>
<comment type="subcellular location">
    <subcellularLocation>
        <location evidence="1">Cell membrane</location>
        <topology evidence="1">Multi-pass membrane protein</topology>
    </subcellularLocation>
</comment>
<organism evidence="9 10">
    <name type="scientific">Ramlibacter monticola</name>
    <dbReference type="NCBI Taxonomy" id="1926872"/>
    <lineage>
        <taxon>Bacteria</taxon>
        <taxon>Pseudomonadati</taxon>
        <taxon>Pseudomonadota</taxon>
        <taxon>Betaproteobacteria</taxon>
        <taxon>Burkholderiales</taxon>
        <taxon>Comamonadaceae</taxon>
        <taxon>Ramlibacter</taxon>
    </lineage>
</organism>
<feature type="transmembrane region" description="Helical" evidence="7">
    <location>
        <begin position="161"/>
        <end position="182"/>
    </location>
</feature>
<keyword evidence="2" id="KW-0813">Transport</keyword>
<evidence type="ECO:0000256" key="3">
    <source>
        <dbReference type="ARBA" id="ARBA00022475"/>
    </source>
</evidence>
<sequence>MSPSEPISESASPLRLILLVIVSHASFAGARLAISLQALHLDGSAVTVGVLMSLMMLVPTFTAAHIGRWVDRIGYLRPTLWSLAALMAGELAVAGLQSLAGLALGAIVVGTSFIVINVAVNNAIGHVAGAAGRNRAFGLTAVGYSLSALCGPMLAGASIDALGYAMTFAVLALLPLCAAILLRRAPVVQRSAPLATARPAAVMDLLRLPPLRAVLLVSALVAAGWDLFTFLVPLHGARAGLSATAIGMVAGGFGVGSATVRLALPWISRRLSEWRLIGTALVLSGLGYVAFPFCVTLSTMLPLAVVLGMVLGCGQPVVMSLLHVAAPPGRTGEAVGLRMAIVGLGQTVLPLTVGAFSTALGLAPLFWGIAVLLGVGGALAGRKRPGN</sequence>
<evidence type="ECO:0000313" key="10">
    <source>
        <dbReference type="Proteomes" id="UP000599109"/>
    </source>
</evidence>
<protein>
    <submittedName>
        <fullName evidence="9">MFS transporter</fullName>
    </submittedName>
</protein>
<evidence type="ECO:0000259" key="8">
    <source>
        <dbReference type="PROSITE" id="PS50850"/>
    </source>
</evidence>
<feature type="transmembrane region" description="Helical" evidence="7">
    <location>
        <begin position="337"/>
        <end position="356"/>
    </location>
</feature>
<feature type="transmembrane region" description="Helical" evidence="7">
    <location>
        <begin position="304"/>
        <end position="325"/>
    </location>
</feature>
<proteinExistence type="predicted"/>
<feature type="transmembrane region" description="Helical" evidence="7">
    <location>
        <begin position="362"/>
        <end position="381"/>
    </location>
</feature>
<evidence type="ECO:0000256" key="7">
    <source>
        <dbReference type="SAM" id="Phobius"/>
    </source>
</evidence>
<evidence type="ECO:0000256" key="4">
    <source>
        <dbReference type="ARBA" id="ARBA00022692"/>
    </source>
</evidence>
<feature type="transmembrane region" description="Helical" evidence="7">
    <location>
        <begin position="79"/>
        <end position="96"/>
    </location>
</feature>
<feature type="transmembrane region" description="Helical" evidence="7">
    <location>
        <begin position="46"/>
        <end position="67"/>
    </location>
</feature>
<dbReference type="InterPro" id="IPR050171">
    <property type="entry name" value="MFS_Transporters"/>
</dbReference>
<dbReference type="PANTHER" id="PTHR23517">
    <property type="entry name" value="RESISTANCE PROTEIN MDTM, PUTATIVE-RELATED-RELATED"/>
    <property type="match status" value="1"/>
</dbReference>
<accession>A0A937CRU0</accession>
<dbReference type="PANTHER" id="PTHR23517:SF3">
    <property type="entry name" value="INTEGRAL MEMBRANE TRANSPORT PROTEIN"/>
    <property type="match status" value="1"/>
</dbReference>
<dbReference type="GO" id="GO:0005886">
    <property type="term" value="C:plasma membrane"/>
    <property type="evidence" value="ECO:0007669"/>
    <property type="project" value="UniProtKB-SubCell"/>
</dbReference>
<name>A0A937CRU0_9BURK</name>
<dbReference type="SUPFAM" id="SSF103473">
    <property type="entry name" value="MFS general substrate transporter"/>
    <property type="match status" value="1"/>
</dbReference>
<dbReference type="InterPro" id="IPR020846">
    <property type="entry name" value="MFS_dom"/>
</dbReference>
<feature type="transmembrane region" description="Helical" evidence="7">
    <location>
        <begin position="12"/>
        <end position="34"/>
    </location>
</feature>
<dbReference type="GO" id="GO:0022857">
    <property type="term" value="F:transmembrane transporter activity"/>
    <property type="evidence" value="ECO:0007669"/>
    <property type="project" value="InterPro"/>
</dbReference>
<evidence type="ECO:0000256" key="2">
    <source>
        <dbReference type="ARBA" id="ARBA00022448"/>
    </source>
</evidence>
<dbReference type="PROSITE" id="PS50850">
    <property type="entry name" value="MFS"/>
    <property type="match status" value="1"/>
</dbReference>
<dbReference type="AlphaFoldDB" id="A0A937CRU0"/>
<dbReference type="EMBL" id="JAEQNE010000001">
    <property type="protein sequence ID" value="MBL0389763.1"/>
    <property type="molecule type" value="Genomic_DNA"/>
</dbReference>
<dbReference type="Pfam" id="PF07690">
    <property type="entry name" value="MFS_1"/>
    <property type="match status" value="1"/>
</dbReference>
<keyword evidence="6 7" id="KW-0472">Membrane</keyword>
<feature type="transmembrane region" description="Helical" evidence="7">
    <location>
        <begin position="213"/>
        <end position="234"/>
    </location>
</feature>
<feature type="transmembrane region" description="Helical" evidence="7">
    <location>
        <begin position="102"/>
        <end position="124"/>
    </location>
</feature>
<evidence type="ECO:0000256" key="6">
    <source>
        <dbReference type="ARBA" id="ARBA00023136"/>
    </source>
</evidence>
<gene>
    <name evidence="9" type="ORF">JJ685_01270</name>
</gene>